<evidence type="ECO:0000256" key="1">
    <source>
        <dbReference type="SAM" id="SignalP"/>
    </source>
</evidence>
<accession>A0AAD4WC36</accession>
<sequence>MLKFSSRNLYLNLSFALFKAWLDLLACLVVEKNLKAECRLCELHEIILYMLPVVDIKCVFMQVEILRNVQFRGETLSKFRQKVSVFSKLARHRGDVGNSTGFASGFGKFRAGPFSCSDTKLSHPGINSTVVQYCSLWAPLSVPQGFISGSSRPTSQWVTHPGIALAPNSLNFGVPTTPKSAPPRIFQNPRRISVFSKWARHRDDVWNSTGFASSFGKFGAGPFSIIITSRDRLRRRTILSALGTPLCPHGVVSGSSRATSQWVTHPGIVLAPNSLNFGVPTTPKPVSSQKASC</sequence>
<organism evidence="2 3">
    <name type="scientific">Prunus dulcis</name>
    <name type="common">Almond</name>
    <name type="synonym">Amygdalus dulcis</name>
    <dbReference type="NCBI Taxonomy" id="3755"/>
    <lineage>
        <taxon>Eukaryota</taxon>
        <taxon>Viridiplantae</taxon>
        <taxon>Streptophyta</taxon>
        <taxon>Embryophyta</taxon>
        <taxon>Tracheophyta</taxon>
        <taxon>Spermatophyta</taxon>
        <taxon>Magnoliopsida</taxon>
        <taxon>eudicotyledons</taxon>
        <taxon>Gunneridae</taxon>
        <taxon>Pentapetalae</taxon>
        <taxon>rosids</taxon>
        <taxon>fabids</taxon>
        <taxon>Rosales</taxon>
        <taxon>Rosaceae</taxon>
        <taxon>Amygdaloideae</taxon>
        <taxon>Amygdaleae</taxon>
        <taxon>Prunus</taxon>
    </lineage>
</organism>
<protein>
    <submittedName>
        <fullName evidence="2">Uncharacterized protein</fullName>
    </submittedName>
</protein>
<keyword evidence="3" id="KW-1185">Reference proteome</keyword>
<proteinExistence type="predicted"/>
<dbReference type="Proteomes" id="UP001054821">
    <property type="component" value="Chromosome 3"/>
</dbReference>
<evidence type="ECO:0000313" key="3">
    <source>
        <dbReference type="Proteomes" id="UP001054821"/>
    </source>
</evidence>
<gene>
    <name evidence="2" type="ORF">L3X38_019162</name>
</gene>
<keyword evidence="1" id="KW-0732">Signal</keyword>
<feature type="signal peptide" evidence="1">
    <location>
        <begin position="1"/>
        <end position="27"/>
    </location>
</feature>
<dbReference type="AlphaFoldDB" id="A0AAD4WC36"/>
<dbReference type="EMBL" id="JAJFAZ020000003">
    <property type="protein sequence ID" value="KAI5339889.1"/>
    <property type="molecule type" value="Genomic_DNA"/>
</dbReference>
<name>A0AAD4WC36_PRUDU</name>
<comment type="caution">
    <text evidence="2">The sequence shown here is derived from an EMBL/GenBank/DDBJ whole genome shotgun (WGS) entry which is preliminary data.</text>
</comment>
<evidence type="ECO:0000313" key="2">
    <source>
        <dbReference type="EMBL" id="KAI5339889.1"/>
    </source>
</evidence>
<reference evidence="2 3" key="1">
    <citation type="journal article" date="2022" name="G3 (Bethesda)">
        <title>Whole-genome sequence and methylome profiling of the almond [Prunus dulcis (Mill.) D.A. Webb] cultivar 'Nonpareil'.</title>
        <authorList>
            <person name="D'Amico-Willman K.M."/>
            <person name="Ouma W.Z."/>
            <person name="Meulia T."/>
            <person name="Sideli G.M."/>
            <person name="Gradziel T.M."/>
            <person name="Fresnedo-Ramirez J."/>
        </authorList>
    </citation>
    <scope>NUCLEOTIDE SEQUENCE [LARGE SCALE GENOMIC DNA]</scope>
    <source>
        <strain evidence="2">Clone GOH B32 T37-40</strain>
    </source>
</reference>
<feature type="chain" id="PRO_5041980728" evidence="1">
    <location>
        <begin position="28"/>
        <end position="293"/>
    </location>
</feature>